<dbReference type="InterPro" id="IPR025877">
    <property type="entry name" value="MobA-like_NTP_Trfase"/>
</dbReference>
<dbReference type="PANTHER" id="PTHR43584">
    <property type="entry name" value="NUCLEOTIDYL TRANSFERASE"/>
    <property type="match status" value="1"/>
</dbReference>
<feature type="domain" description="MobA-like NTP transferase" evidence="3">
    <location>
        <begin position="3"/>
        <end position="120"/>
    </location>
</feature>
<gene>
    <name evidence="4" type="ORF">METZ01_LOCUS475677</name>
</gene>
<dbReference type="InterPro" id="IPR029044">
    <property type="entry name" value="Nucleotide-diphossugar_trans"/>
</dbReference>
<feature type="non-terminal residue" evidence="4">
    <location>
        <position position="178"/>
    </location>
</feature>
<evidence type="ECO:0000256" key="1">
    <source>
        <dbReference type="ARBA" id="ARBA00022679"/>
    </source>
</evidence>
<organism evidence="4">
    <name type="scientific">marine metagenome</name>
    <dbReference type="NCBI Taxonomy" id="408172"/>
    <lineage>
        <taxon>unclassified sequences</taxon>
        <taxon>metagenomes</taxon>
        <taxon>ecological metagenomes</taxon>
    </lineage>
</organism>
<sequence>MRAIMLAAGRGIRLHGAHPPKILLEFGGKSLLARHIETLQLYGITQLSLGVGYHRAKIDREIAFLGAEEFVKPVHNKDFNKGTSVTLWKMRDQLCCGKPVLLMDGDVLYDDRILECLLNSGHENCLLLDRDFTPGEEPVKVAVRNDVIVDFGKKIDTGFDFCGESVGFFWLSACMVEA</sequence>
<keyword evidence="1" id="KW-0808">Transferase</keyword>
<protein>
    <recommendedName>
        <fullName evidence="3">MobA-like NTP transferase domain-containing protein</fullName>
    </recommendedName>
</protein>
<dbReference type="Gene3D" id="3.90.550.10">
    <property type="entry name" value="Spore Coat Polysaccharide Biosynthesis Protein SpsA, Chain A"/>
    <property type="match status" value="1"/>
</dbReference>
<evidence type="ECO:0000256" key="2">
    <source>
        <dbReference type="ARBA" id="ARBA00022695"/>
    </source>
</evidence>
<dbReference type="InterPro" id="IPR050065">
    <property type="entry name" value="GlmU-like"/>
</dbReference>
<dbReference type="SUPFAM" id="SSF53448">
    <property type="entry name" value="Nucleotide-diphospho-sugar transferases"/>
    <property type="match status" value="1"/>
</dbReference>
<proteinExistence type="predicted"/>
<dbReference type="PANTHER" id="PTHR43584:SF8">
    <property type="entry name" value="N-ACETYLMURAMATE ALPHA-1-PHOSPHATE URIDYLYLTRANSFERASE"/>
    <property type="match status" value="1"/>
</dbReference>
<keyword evidence="2" id="KW-0548">Nucleotidyltransferase</keyword>
<evidence type="ECO:0000259" key="3">
    <source>
        <dbReference type="Pfam" id="PF12804"/>
    </source>
</evidence>
<dbReference type="Pfam" id="PF12804">
    <property type="entry name" value="NTP_transf_3"/>
    <property type="match status" value="1"/>
</dbReference>
<evidence type="ECO:0000313" key="4">
    <source>
        <dbReference type="EMBL" id="SVE22823.1"/>
    </source>
</evidence>
<dbReference type="AlphaFoldDB" id="A0A383BSN0"/>
<dbReference type="EMBL" id="UINC01202834">
    <property type="protein sequence ID" value="SVE22823.1"/>
    <property type="molecule type" value="Genomic_DNA"/>
</dbReference>
<reference evidence="4" key="1">
    <citation type="submission" date="2018-05" db="EMBL/GenBank/DDBJ databases">
        <authorList>
            <person name="Lanie J.A."/>
            <person name="Ng W.-L."/>
            <person name="Kazmierczak K.M."/>
            <person name="Andrzejewski T.M."/>
            <person name="Davidsen T.M."/>
            <person name="Wayne K.J."/>
            <person name="Tettelin H."/>
            <person name="Glass J.I."/>
            <person name="Rusch D."/>
            <person name="Podicherti R."/>
            <person name="Tsui H.-C.T."/>
            <person name="Winkler M.E."/>
        </authorList>
    </citation>
    <scope>NUCLEOTIDE SEQUENCE</scope>
</reference>
<name>A0A383BSN0_9ZZZZ</name>
<accession>A0A383BSN0</accession>
<dbReference type="GO" id="GO:0016779">
    <property type="term" value="F:nucleotidyltransferase activity"/>
    <property type="evidence" value="ECO:0007669"/>
    <property type="project" value="UniProtKB-KW"/>
</dbReference>